<feature type="domain" description="NADPH-dependent FMN reductase-like" evidence="3">
    <location>
        <begin position="1"/>
        <end position="155"/>
    </location>
</feature>
<keyword evidence="2" id="KW-0288">FMN</keyword>
<evidence type="ECO:0000313" key="4">
    <source>
        <dbReference type="EMBL" id="GAH99160.1"/>
    </source>
</evidence>
<dbReference type="PANTHER" id="PTHR43278:SF1">
    <property type="entry name" value="IRON-SULFUR FLAVOPROTEIN MJ1083"/>
    <property type="match status" value="1"/>
</dbReference>
<dbReference type="EMBL" id="BARV01001695">
    <property type="protein sequence ID" value="GAH99160.1"/>
    <property type="molecule type" value="Genomic_DNA"/>
</dbReference>
<dbReference type="Pfam" id="PF03358">
    <property type="entry name" value="FMN_red"/>
    <property type="match status" value="1"/>
</dbReference>
<dbReference type="SUPFAM" id="SSF52218">
    <property type="entry name" value="Flavoproteins"/>
    <property type="match status" value="1"/>
</dbReference>
<evidence type="ECO:0000259" key="3">
    <source>
        <dbReference type="Pfam" id="PF03358"/>
    </source>
</evidence>
<reference evidence="4" key="1">
    <citation type="journal article" date="2014" name="Front. Microbiol.">
        <title>High frequency of phylogenetically diverse reductive dehalogenase-homologous genes in deep subseafloor sedimentary metagenomes.</title>
        <authorList>
            <person name="Kawai M."/>
            <person name="Futagami T."/>
            <person name="Toyoda A."/>
            <person name="Takaki Y."/>
            <person name="Nishi S."/>
            <person name="Hori S."/>
            <person name="Arai W."/>
            <person name="Tsubouchi T."/>
            <person name="Morono Y."/>
            <person name="Uchiyama I."/>
            <person name="Ito T."/>
            <person name="Fujiyama A."/>
            <person name="Inagaki F."/>
            <person name="Takami H."/>
        </authorList>
    </citation>
    <scope>NUCLEOTIDE SEQUENCE</scope>
    <source>
        <strain evidence="4">Expedition CK06-06</strain>
    </source>
</reference>
<dbReference type="GO" id="GO:0016491">
    <property type="term" value="F:oxidoreductase activity"/>
    <property type="evidence" value="ECO:0007669"/>
    <property type="project" value="InterPro"/>
</dbReference>
<dbReference type="AlphaFoldDB" id="X1KZU2"/>
<accession>X1KZU2</accession>
<gene>
    <name evidence="4" type="ORF">S06H3_04749</name>
</gene>
<comment type="caution">
    <text evidence="4">The sequence shown here is derived from an EMBL/GenBank/DDBJ whole genome shotgun (WGS) entry which is preliminary data.</text>
</comment>
<dbReference type="Gene3D" id="3.40.50.360">
    <property type="match status" value="1"/>
</dbReference>
<evidence type="ECO:0000256" key="1">
    <source>
        <dbReference type="ARBA" id="ARBA00022630"/>
    </source>
</evidence>
<evidence type="ECO:0000256" key="2">
    <source>
        <dbReference type="ARBA" id="ARBA00022643"/>
    </source>
</evidence>
<proteinExistence type="predicted"/>
<keyword evidence="1" id="KW-0285">Flavoprotein</keyword>
<dbReference type="InterPro" id="IPR029039">
    <property type="entry name" value="Flavoprotein-like_sf"/>
</dbReference>
<protein>
    <recommendedName>
        <fullName evidence="3">NADPH-dependent FMN reductase-like domain-containing protein</fullName>
    </recommendedName>
</protein>
<dbReference type="InterPro" id="IPR005025">
    <property type="entry name" value="FMN_Rdtase-like_dom"/>
</dbReference>
<dbReference type="InterPro" id="IPR051796">
    <property type="entry name" value="ISF_SsuE-like"/>
</dbReference>
<name>X1KZU2_9ZZZZ</name>
<dbReference type="PANTHER" id="PTHR43278">
    <property type="entry name" value="NAD(P)H-DEPENDENT FMN-CONTAINING OXIDOREDUCTASE YWQN-RELATED"/>
    <property type="match status" value="1"/>
</dbReference>
<organism evidence="4">
    <name type="scientific">marine sediment metagenome</name>
    <dbReference type="NCBI Taxonomy" id="412755"/>
    <lineage>
        <taxon>unclassified sequences</taxon>
        <taxon>metagenomes</taxon>
        <taxon>ecological metagenomes</taxon>
    </lineage>
</organism>
<sequence>MKAIGIVGSPRKGGNTEILTRHTLKAIEEEGLDTELIKLAGLDIRPCDACNACREEERCPIDDDLFPLYTKMKEAEAIILASPVYYGSATALLKALMERTGHISGSRRVFAGKVGGPLVVARRAGQNFTFAQIMYWFHILGFFMPGSTYWNIAFGRQPGEVKEDEEGLRTAWNFGKNIALLVRKLKA</sequence>